<reference evidence="2 3" key="1">
    <citation type="submission" date="2019-11" db="EMBL/GenBank/DDBJ databases">
        <authorList>
            <person name="Cao P."/>
        </authorList>
    </citation>
    <scope>NUCLEOTIDE SEQUENCE [LARGE SCALE GENOMIC DNA]</scope>
    <source>
        <strain evidence="2 3">NEAU-AAG5</strain>
    </source>
</reference>
<evidence type="ECO:0000313" key="3">
    <source>
        <dbReference type="Proteomes" id="UP000432015"/>
    </source>
</evidence>
<dbReference type="RefSeq" id="WP_156217273.1">
    <property type="nucleotide sequence ID" value="NZ_WOFH01000005.1"/>
</dbReference>
<gene>
    <name evidence="2" type="ORF">GNZ18_16080</name>
</gene>
<dbReference type="InterPro" id="IPR043917">
    <property type="entry name" value="DUF5753"/>
</dbReference>
<name>A0A7K1L1H9_9ACTN</name>
<accession>A0A7K1L1H9</accession>
<dbReference type="Pfam" id="PF19054">
    <property type="entry name" value="DUF5753"/>
    <property type="match status" value="1"/>
</dbReference>
<dbReference type="Proteomes" id="UP000432015">
    <property type="component" value="Unassembled WGS sequence"/>
</dbReference>
<dbReference type="EMBL" id="WOFH01000005">
    <property type="protein sequence ID" value="MUN38115.1"/>
    <property type="molecule type" value="Genomic_DNA"/>
</dbReference>
<organism evidence="2 3">
    <name type="scientific">Actinomadura litoris</name>
    <dbReference type="NCBI Taxonomy" id="2678616"/>
    <lineage>
        <taxon>Bacteria</taxon>
        <taxon>Bacillati</taxon>
        <taxon>Actinomycetota</taxon>
        <taxon>Actinomycetes</taxon>
        <taxon>Streptosporangiales</taxon>
        <taxon>Thermomonosporaceae</taxon>
        <taxon>Actinomadura</taxon>
    </lineage>
</organism>
<proteinExistence type="predicted"/>
<protein>
    <recommendedName>
        <fullName evidence="1">DUF5753 domain-containing protein</fullName>
    </recommendedName>
</protein>
<comment type="caution">
    <text evidence="2">The sequence shown here is derived from an EMBL/GenBank/DDBJ whole genome shotgun (WGS) entry which is preliminary data.</text>
</comment>
<keyword evidence="3" id="KW-1185">Reference proteome</keyword>
<evidence type="ECO:0000313" key="2">
    <source>
        <dbReference type="EMBL" id="MUN38115.1"/>
    </source>
</evidence>
<dbReference type="AlphaFoldDB" id="A0A7K1L1H9"/>
<evidence type="ECO:0000259" key="1">
    <source>
        <dbReference type="Pfam" id="PF19054"/>
    </source>
</evidence>
<sequence>MAPIDYLNPDASFKHWIASDLRFFREREELSLSQMGLVMKCSRHTVSNIEHARDGWNMNEEQAARLDVHLRLNGHFARLVRYARTAHDPDWFAEYAKYEAKALVARTYRLSLMPGLLQTPEYARALLTSARLVDDVEAAVEARMKRQEILDRPRPPLVWVLMDENVLYRPVGGAEVMYAQLARLREACELPHVTIRVLLQSAGFHLGLDGSFNSLSMEDSELAFVEAPGGGRLIQGSSEVREFGVRWDRIGACALPWQSSQVLIEQAMERFA</sequence>
<feature type="domain" description="DUF5753" evidence="1">
    <location>
        <begin position="92"/>
        <end position="266"/>
    </location>
</feature>